<dbReference type="Gene3D" id="3.40.50.150">
    <property type="entry name" value="Vaccinia Virus protein VP39"/>
    <property type="match status" value="1"/>
</dbReference>
<protein>
    <recommendedName>
        <fullName evidence="3">Methyltransferase domain-containing protein</fullName>
    </recommendedName>
</protein>
<dbReference type="CDD" id="cd02440">
    <property type="entry name" value="AdoMet_MTases"/>
    <property type="match status" value="1"/>
</dbReference>
<organism evidence="1 2">
    <name type="scientific">Candidatus Taylorbacteria bacterium RIFCSPHIGHO2_02_FULL_46_13</name>
    <dbReference type="NCBI Taxonomy" id="1802312"/>
    <lineage>
        <taxon>Bacteria</taxon>
        <taxon>Candidatus Tayloriibacteriota</taxon>
    </lineage>
</organism>
<gene>
    <name evidence="1" type="ORF">A3C06_02920</name>
</gene>
<name>A0A1G2MRZ0_9BACT</name>
<comment type="caution">
    <text evidence="1">The sequence shown here is derived from an EMBL/GenBank/DDBJ whole genome shotgun (WGS) entry which is preliminary data.</text>
</comment>
<proteinExistence type="predicted"/>
<dbReference type="EMBL" id="MHRQ01000020">
    <property type="protein sequence ID" value="OHA26504.1"/>
    <property type="molecule type" value="Genomic_DNA"/>
</dbReference>
<dbReference type="InterPro" id="IPR029063">
    <property type="entry name" value="SAM-dependent_MTases_sf"/>
</dbReference>
<accession>A0A1G2MRZ0</accession>
<evidence type="ECO:0000313" key="2">
    <source>
        <dbReference type="Proteomes" id="UP000177565"/>
    </source>
</evidence>
<dbReference type="Proteomes" id="UP000177565">
    <property type="component" value="Unassembled WGS sequence"/>
</dbReference>
<reference evidence="1 2" key="1">
    <citation type="journal article" date="2016" name="Nat. Commun.">
        <title>Thousands of microbial genomes shed light on interconnected biogeochemical processes in an aquifer system.</title>
        <authorList>
            <person name="Anantharaman K."/>
            <person name="Brown C.T."/>
            <person name="Hug L.A."/>
            <person name="Sharon I."/>
            <person name="Castelle C.J."/>
            <person name="Probst A.J."/>
            <person name="Thomas B.C."/>
            <person name="Singh A."/>
            <person name="Wilkins M.J."/>
            <person name="Karaoz U."/>
            <person name="Brodie E.L."/>
            <person name="Williams K.H."/>
            <person name="Hubbard S.S."/>
            <person name="Banfield J.F."/>
        </authorList>
    </citation>
    <scope>NUCLEOTIDE SEQUENCE [LARGE SCALE GENOMIC DNA]</scope>
</reference>
<evidence type="ECO:0008006" key="3">
    <source>
        <dbReference type="Google" id="ProtNLM"/>
    </source>
</evidence>
<dbReference type="STRING" id="1802312.A3C06_02920"/>
<evidence type="ECO:0000313" key="1">
    <source>
        <dbReference type="EMBL" id="OHA26504.1"/>
    </source>
</evidence>
<sequence>MKRTENIIRTAADPERLYLRGLEFDMPDGTHVSVQKSDVPSADMKDSVVRHKGRYSLVGFYCRPNDHVLDFPCGSGYAAEILAPFGIVYKGMDDDAITIEYARRIYGNKTTSFLSGDLTNPELPSAQFNVIGCIEGIEHIESKYQGPLIKAFLNALKPGGTLIVSSPENPTGKSGPSMHNPYHKYELTRNDFLALLTDHFGAGNVELLTHKATLSTGVLTTCFYGVCHKK</sequence>
<dbReference type="Pfam" id="PF13489">
    <property type="entry name" value="Methyltransf_23"/>
    <property type="match status" value="1"/>
</dbReference>
<dbReference type="SUPFAM" id="SSF53335">
    <property type="entry name" value="S-adenosyl-L-methionine-dependent methyltransferases"/>
    <property type="match status" value="1"/>
</dbReference>
<dbReference type="PANTHER" id="PTHR43861">
    <property type="entry name" value="TRANS-ACONITATE 2-METHYLTRANSFERASE-RELATED"/>
    <property type="match status" value="1"/>
</dbReference>
<dbReference type="AlphaFoldDB" id="A0A1G2MRZ0"/>